<dbReference type="EMBL" id="LXQA010892197">
    <property type="protein sequence ID" value="MCI75845.1"/>
    <property type="molecule type" value="Genomic_DNA"/>
</dbReference>
<dbReference type="Proteomes" id="UP000265520">
    <property type="component" value="Unassembled WGS sequence"/>
</dbReference>
<protein>
    <submittedName>
        <fullName evidence="1">Uncharacterized protein</fullName>
    </submittedName>
</protein>
<organism evidence="1 2">
    <name type="scientific">Trifolium medium</name>
    <dbReference type="NCBI Taxonomy" id="97028"/>
    <lineage>
        <taxon>Eukaryota</taxon>
        <taxon>Viridiplantae</taxon>
        <taxon>Streptophyta</taxon>
        <taxon>Embryophyta</taxon>
        <taxon>Tracheophyta</taxon>
        <taxon>Spermatophyta</taxon>
        <taxon>Magnoliopsida</taxon>
        <taxon>eudicotyledons</taxon>
        <taxon>Gunneridae</taxon>
        <taxon>Pentapetalae</taxon>
        <taxon>rosids</taxon>
        <taxon>fabids</taxon>
        <taxon>Fabales</taxon>
        <taxon>Fabaceae</taxon>
        <taxon>Papilionoideae</taxon>
        <taxon>50 kb inversion clade</taxon>
        <taxon>NPAAA clade</taxon>
        <taxon>Hologalegina</taxon>
        <taxon>IRL clade</taxon>
        <taxon>Trifolieae</taxon>
        <taxon>Trifolium</taxon>
    </lineage>
</organism>
<dbReference type="AlphaFoldDB" id="A0A392UVM2"/>
<accession>A0A392UVM2</accession>
<sequence>NWFCNCCGRGAQGLVAQGAERAYVWLKHLLAAQRVA</sequence>
<name>A0A392UVM2_9FABA</name>
<evidence type="ECO:0000313" key="2">
    <source>
        <dbReference type="Proteomes" id="UP000265520"/>
    </source>
</evidence>
<feature type="non-terminal residue" evidence="1">
    <location>
        <position position="1"/>
    </location>
</feature>
<evidence type="ECO:0000313" key="1">
    <source>
        <dbReference type="EMBL" id="MCI75845.1"/>
    </source>
</evidence>
<comment type="caution">
    <text evidence="1">The sequence shown here is derived from an EMBL/GenBank/DDBJ whole genome shotgun (WGS) entry which is preliminary data.</text>
</comment>
<reference evidence="1 2" key="1">
    <citation type="journal article" date="2018" name="Front. Plant Sci.">
        <title>Red Clover (Trifolium pratense) and Zigzag Clover (T. medium) - A Picture of Genomic Similarities and Differences.</title>
        <authorList>
            <person name="Dluhosova J."/>
            <person name="Istvanek J."/>
            <person name="Nedelnik J."/>
            <person name="Repkova J."/>
        </authorList>
    </citation>
    <scope>NUCLEOTIDE SEQUENCE [LARGE SCALE GENOMIC DNA]</scope>
    <source>
        <strain evidence="2">cv. 10/8</strain>
        <tissue evidence="1">Leaf</tissue>
    </source>
</reference>
<keyword evidence="2" id="KW-1185">Reference proteome</keyword>
<proteinExistence type="predicted"/>